<evidence type="ECO:0000256" key="1">
    <source>
        <dbReference type="ARBA" id="ARBA00022468"/>
    </source>
</evidence>
<dbReference type="SMART" id="SM00164">
    <property type="entry name" value="TBC"/>
    <property type="match status" value="1"/>
</dbReference>
<dbReference type="Gene3D" id="1.10.472.80">
    <property type="entry name" value="Ypt/Rab-GAP domain of gyp1p, domain 3"/>
    <property type="match status" value="1"/>
</dbReference>
<organism evidence="3 4">
    <name type="scientific">Pogona vitticeps</name>
    <name type="common">central bearded dragon</name>
    <dbReference type="NCBI Taxonomy" id="103695"/>
    <lineage>
        <taxon>Eukaryota</taxon>
        <taxon>Metazoa</taxon>
        <taxon>Chordata</taxon>
        <taxon>Craniata</taxon>
        <taxon>Vertebrata</taxon>
        <taxon>Euteleostomi</taxon>
        <taxon>Lepidosauria</taxon>
        <taxon>Squamata</taxon>
        <taxon>Bifurcata</taxon>
        <taxon>Unidentata</taxon>
        <taxon>Episquamata</taxon>
        <taxon>Toxicofera</taxon>
        <taxon>Iguania</taxon>
        <taxon>Acrodonta</taxon>
        <taxon>Agamidae</taxon>
        <taxon>Amphibolurinae</taxon>
        <taxon>Pogona</taxon>
    </lineage>
</organism>
<dbReference type="Pfam" id="PF00566">
    <property type="entry name" value="RabGAP-TBC"/>
    <property type="match status" value="1"/>
</dbReference>
<keyword evidence="1" id="KW-0343">GTPase activation</keyword>
<protein>
    <submittedName>
        <fullName evidence="4">TBC1 domain family member 21</fullName>
    </submittedName>
</protein>
<dbReference type="SUPFAM" id="SSF47923">
    <property type="entry name" value="Ypt/Rab-GAP domain of gyp1p"/>
    <property type="match status" value="2"/>
</dbReference>
<evidence type="ECO:0000313" key="3">
    <source>
        <dbReference type="Proteomes" id="UP001652642"/>
    </source>
</evidence>
<dbReference type="InterPro" id="IPR035969">
    <property type="entry name" value="Rab-GAP_TBC_sf"/>
</dbReference>
<dbReference type="PROSITE" id="PS50086">
    <property type="entry name" value="TBC_RABGAP"/>
    <property type="match status" value="1"/>
</dbReference>
<name>A0ABM5EXV5_9SAUR</name>
<feature type="domain" description="Rab-GAP TBC" evidence="2">
    <location>
        <begin position="68"/>
        <end position="275"/>
    </location>
</feature>
<evidence type="ECO:0000259" key="2">
    <source>
        <dbReference type="PROSITE" id="PS50086"/>
    </source>
</evidence>
<gene>
    <name evidence="4" type="primary">TBC1D21</name>
</gene>
<proteinExistence type="predicted"/>
<accession>A0ABM5EXV5</accession>
<dbReference type="InterPro" id="IPR000195">
    <property type="entry name" value="Rab-GAP-TBC_dom"/>
</dbReference>
<dbReference type="Proteomes" id="UP001652642">
    <property type="component" value="Chromosome 12"/>
</dbReference>
<sequence>MRKGTIGERFQSPISSEENLTELKASISTILGIKKLPIDSYEWESYFDESGQLCKSRDYVAAQILDRGLDPSIRPEAWKFLTGYYSWSSTCDERLMVDSRKRKSYESLCNMCEKIQPLLEAEHRGFMEVQNLIKSDVQRLYLKDAQGNPLVDKSQLEKILLLIYVCNVEAEYQQGFHEMLLLFRLLAEKEHEIYWLFLFFLQKTENSCIMNIGVEKNLIMLRAFIAFMDPVFARHLEGKGQVVEALFPWFCLFFQRVFRSFDDVWRLWEAFLTGLPCKNFQVIVAYTILQIVRNQIITADLSGEDILMLCNNIIDLDANELISKACITYELFIRHKEKVPKELKEFFCEP</sequence>
<dbReference type="RefSeq" id="XP_072837990.1">
    <property type="nucleotide sequence ID" value="XM_072981889.1"/>
</dbReference>
<dbReference type="PANTHER" id="PTHR22957">
    <property type="entry name" value="TBC1 DOMAIN FAMILY MEMBER GTPASE-ACTIVATING PROTEIN"/>
    <property type="match status" value="1"/>
</dbReference>
<dbReference type="PANTHER" id="PTHR22957:SF489">
    <property type="entry name" value="TBC1 DOMAIN FAMILY MEMBER 21"/>
    <property type="match status" value="1"/>
</dbReference>
<reference evidence="4" key="1">
    <citation type="submission" date="2025-08" db="UniProtKB">
        <authorList>
            <consortium name="RefSeq"/>
        </authorList>
    </citation>
    <scope>IDENTIFICATION</scope>
</reference>
<keyword evidence="3" id="KW-1185">Reference proteome</keyword>
<evidence type="ECO:0000313" key="4">
    <source>
        <dbReference type="RefSeq" id="XP_072837990.1"/>
    </source>
</evidence>
<dbReference type="GeneID" id="110091130"/>
<dbReference type="Gene3D" id="1.10.8.270">
    <property type="entry name" value="putative rabgap domain of human tbc1 domain family member 14 like domains"/>
    <property type="match status" value="1"/>
</dbReference>